<dbReference type="CDD" id="cd00143">
    <property type="entry name" value="PP2Cc"/>
    <property type="match status" value="1"/>
</dbReference>
<dbReference type="Pfam" id="PF13672">
    <property type="entry name" value="PP2C_2"/>
    <property type="match status" value="1"/>
</dbReference>
<sequence length="542" mass="60395">MKLKFDVASIHQVGKRERNEDSIFPNNEIDTSLDNLFLVCDGVGGHAKGEIASDLVCSQMNTFFSINGIDVSDRNVIDDAVRFVETKFDSYIANNLGSAGMASTLTLLHLHKGGATVAHIGDSRVYQFRNGEIVFKTKDHSLLQSLLDAGELTPEQAKDFPHKNQITRALQGASVRKVRADVSLLTDVQAGDIFMLCSDGILEAFEDDDMLKELFKEFSDSVDTIASKIAQVCNEVSRDNFSAYFVQIEEAYISLLDKALIQEIQKEVGEQQIVVTNNKKKDTEVNEPKTQTTTELMDTTVPAATDMAVAEQVEETIEAEQAEQLELSAVNETKSVEPKTQDKQEETKEPIVSATDATASAKVNQLPPEDAVKYESKEEVSPRTFEREKIQTIAIDHIHVIESQRRSKNNMLKIIIAVILVALLALVGYSLFDKITKSQFQELKNGEVKTEIKEEKSSKELIKETIKKQADTDTDCGVSSPRGMKEAIKGQVNTEREVRHGKESNKTNTSQKQVERGGYSNKTNILLKKDITEQENSFKTQY</sequence>
<organism evidence="4 5">
    <name type="scientific">Prevotella intermedia</name>
    <dbReference type="NCBI Taxonomy" id="28131"/>
    <lineage>
        <taxon>Bacteria</taxon>
        <taxon>Pseudomonadati</taxon>
        <taxon>Bacteroidota</taxon>
        <taxon>Bacteroidia</taxon>
        <taxon>Bacteroidales</taxon>
        <taxon>Prevotellaceae</taxon>
        <taxon>Prevotella</taxon>
    </lineage>
</organism>
<gene>
    <name evidence="4" type="ORF">CUB97_04730</name>
</gene>
<dbReference type="RefSeq" id="WP_100189573.1">
    <property type="nucleotide sequence ID" value="NZ_PGGD01000001.1"/>
</dbReference>
<dbReference type="Gene3D" id="3.60.40.10">
    <property type="entry name" value="PPM-type phosphatase domain"/>
    <property type="match status" value="1"/>
</dbReference>
<comment type="caution">
    <text evidence="4">The sequence shown here is derived from an EMBL/GenBank/DDBJ whole genome shotgun (WGS) entry which is preliminary data.</text>
</comment>
<evidence type="ECO:0000259" key="3">
    <source>
        <dbReference type="PROSITE" id="PS51746"/>
    </source>
</evidence>
<dbReference type="AlphaFoldDB" id="A0A2M8M8T3"/>
<evidence type="ECO:0000256" key="1">
    <source>
        <dbReference type="SAM" id="MobiDB-lite"/>
    </source>
</evidence>
<evidence type="ECO:0000313" key="4">
    <source>
        <dbReference type="EMBL" id="PJF00614.1"/>
    </source>
</evidence>
<dbReference type="SMART" id="SM00332">
    <property type="entry name" value="PP2Cc"/>
    <property type="match status" value="1"/>
</dbReference>
<evidence type="ECO:0000313" key="5">
    <source>
        <dbReference type="Proteomes" id="UP000228641"/>
    </source>
</evidence>
<accession>A0A2M8M8T3</accession>
<feature type="region of interest" description="Disordered" evidence="1">
    <location>
        <begin position="490"/>
        <end position="542"/>
    </location>
</feature>
<dbReference type="InterPro" id="IPR001932">
    <property type="entry name" value="PPM-type_phosphatase-like_dom"/>
</dbReference>
<dbReference type="SUPFAM" id="SSF81606">
    <property type="entry name" value="PP2C-like"/>
    <property type="match status" value="1"/>
</dbReference>
<keyword evidence="2" id="KW-0472">Membrane</keyword>
<feature type="region of interest" description="Disordered" evidence="1">
    <location>
        <begin position="325"/>
        <end position="362"/>
    </location>
</feature>
<keyword evidence="2" id="KW-0812">Transmembrane</keyword>
<reference evidence="4 5" key="1">
    <citation type="submission" date="2017-11" db="EMBL/GenBank/DDBJ databases">
        <title>Genome sequencing of Prevotella intermedia KCOM 1779.</title>
        <authorList>
            <person name="Kook J.-K."/>
            <person name="Park S.-N."/>
            <person name="Lim Y.K."/>
        </authorList>
    </citation>
    <scope>NUCLEOTIDE SEQUENCE [LARGE SCALE GENOMIC DNA]</scope>
    <source>
        <strain evidence="4 5">KCOM 1779</strain>
    </source>
</reference>
<dbReference type="PROSITE" id="PS51746">
    <property type="entry name" value="PPM_2"/>
    <property type="match status" value="1"/>
</dbReference>
<dbReference type="EMBL" id="PGGD01000001">
    <property type="protein sequence ID" value="PJF00614.1"/>
    <property type="molecule type" value="Genomic_DNA"/>
</dbReference>
<name>A0A2M8M8T3_PREIN</name>
<dbReference type="SMART" id="SM00331">
    <property type="entry name" value="PP2C_SIG"/>
    <property type="match status" value="1"/>
</dbReference>
<feature type="compositionally biased region" description="Basic and acidic residues" evidence="1">
    <location>
        <begin position="334"/>
        <end position="349"/>
    </location>
</feature>
<feature type="compositionally biased region" description="Basic and acidic residues" evidence="1">
    <location>
        <begin position="490"/>
        <end position="505"/>
    </location>
</feature>
<proteinExistence type="predicted"/>
<evidence type="ECO:0000256" key="2">
    <source>
        <dbReference type="SAM" id="Phobius"/>
    </source>
</evidence>
<keyword evidence="2" id="KW-1133">Transmembrane helix</keyword>
<feature type="transmembrane region" description="Helical" evidence="2">
    <location>
        <begin position="411"/>
        <end position="432"/>
    </location>
</feature>
<dbReference type="Proteomes" id="UP000228641">
    <property type="component" value="Unassembled WGS sequence"/>
</dbReference>
<protein>
    <recommendedName>
        <fullName evidence="3">PPM-type phosphatase domain-containing protein</fullName>
    </recommendedName>
</protein>
<dbReference type="InterPro" id="IPR036457">
    <property type="entry name" value="PPM-type-like_dom_sf"/>
</dbReference>
<feature type="domain" description="PPM-type phosphatase" evidence="3">
    <location>
        <begin position="4"/>
        <end position="248"/>
    </location>
</feature>